<dbReference type="Pfam" id="PF00440">
    <property type="entry name" value="TetR_N"/>
    <property type="match status" value="1"/>
</dbReference>
<dbReference type="RefSeq" id="WP_054874189.1">
    <property type="nucleotide sequence ID" value="NZ_LKET01000026.1"/>
</dbReference>
<evidence type="ECO:0000259" key="3">
    <source>
        <dbReference type="PROSITE" id="PS50977"/>
    </source>
</evidence>
<sequence length="221" mass="26131">MKNENKSSENKKKIIYHTTRLFYEKGFNNTSFEDIADCCKITKPLITYHFGTKANLAKVVVQKFTAEIKNHITERIYRNFEKYNLQYSTAAEIMMVHRLYNEDKKALLFFCEYMNSSFENQFSGGVNLYKMHDRRYHLKIDRSSDELTMLSIASQFSALSLMYAYFTGKLSCTFEQFSDYAARIPFVFMHVKEEEIDVILAEAKNILNKLNFKVCPYFRIE</sequence>
<dbReference type="EMBL" id="LKET01000026">
    <property type="protein sequence ID" value="KPU45192.1"/>
    <property type="molecule type" value="Genomic_DNA"/>
</dbReference>
<dbReference type="InterPro" id="IPR001647">
    <property type="entry name" value="HTH_TetR"/>
</dbReference>
<evidence type="ECO:0000256" key="2">
    <source>
        <dbReference type="PROSITE-ProRule" id="PRU00335"/>
    </source>
</evidence>
<dbReference type="InterPro" id="IPR009057">
    <property type="entry name" value="Homeodomain-like_sf"/>
</dbReference>
<dbReference type="PROSITE" id="PS50977">
    <property type="entry name" value="HTH_TETR_2"/>
    <property type="match status" value="1"/>
</dbReference>
<dbReference type="GO" id="GO:0003677">
    <property type="term" value="F:DNA binding"/>
    <property type="evidence" value="ECO:0007669"/>
    <property type="project" value="UniProtKB-UniRule"/>
</dbReference>
<dbReference type="SUPFAM" id="SSF46689">
    <property type="entry name" value="Homeodomain-like"/>
    <property type="match status" value="1"/>
</dbReference>
<evidence type="ECO:0000313" key="4">
    <source>
        <dbReference type="EMBL" id="KPU45192.1"/>
    </source>
</evidence>
<protein>
    <submittedName>
        <fullName evidence="4">DNA-binding transcriptional repressor AcrR</fullName>
    </submittedName>
</protein>
<organism evidence="4 5">
    <name type="scientific">Oxobacter pfennigii</name>
    <dbReference type="NCBI Taxonomy" id="36849"/>
    <lineage>
        <taxon>Bacteria</taxon>
        <taxon>Bacillati</taxon>
        <taxon>Bacillota</taxon>
        <taxon>Clostridia</taxon>
        <taxon>Eubacteriales</taxon>
        <taxon>Clostridiaceae</taxon>
        <taxon>Oxobacter</taxon>
    </lineage>
</organism>
<evidence type="ECO:0000256" key="1">
    <source>
        <dbReference type="ARBA" id="ARBA00023125"/>
    </source>
</evidence>
<keyword evidence="1 2" id="KW-0238">DNA-binding</keyword>
<feature type="domain" description="HTH tetR-type" evidence="3">
    <location>
        <begin position="8"/>
        <end position="68"/>
    </location>
</feature>
<comment type="caution">
    <text evidence="4">The sequence shown here is derived from an EMBL/GenBank/DDBJ whole genome shotgun (WGS) entry which is preliminary data.</text>
</comment>
<dbReference type="Gene3D" id="1.10.357.10">
    <property type="entry name" value="Tetracycline Repressor, domain 2"/>
    <property type="match status" value="1"/>
</dbReference>
<name>A0A0N8NTL8_9CLOT</name>
<dbReference type="Proteomes" id="UP000050326">
    <property type="component" value="Unassembled WGS sequence"/>
</dbReference>
<evidence type="ECO:0000313" key="5">
    <source>
        <dbReference type="Proteomes" id="UP000050326"/>
    </source>
</evidence>
<dbReference type="STRING" id="36849.OXPF_10830"/>
<dbReference type="AlphaFoldDB" id="A0A0N8NTL8"/>
<keyword evidence="5" id="KW-1185">Reference proteome</keyword>
<gene>
    <name evidence="4" type="ORF">OXPF_10830</name>
</gene>
<feature type="DNA-binding region" description="H-T-H motif" evidence="2">
    <location>
        <begin position="31"/>
        <end position="50"/>
    </location>
</feature>
<proteinExistence type="predicted"/>
<accession>A0A0N8NTL8</accession>
<dbReference type="OrthoDB" id="9812484at2"/>
<reference evidence="4 5" key="1">
    <citation type="submission" date="2015-09" db="EMBL/GenBank/DDBJ databases">
        <title>Genome sequence of Oxobacter pfennigii DSM 3222.</title>
        <authorList>
            <person name="Poehlein A."/>
            <person name="Bengelsdorf F.R."/>
            <person name="Schiel-Bengelsdorf B."/>
            <person name="Duerre P."/>
            <person name="Daniel R."/>
        </authorList>
    </citation>
    <scope>NUCLEOTIDE SEQUENCE [LARGE SCALE GENOMIC DNA]</scope>
    <source>
        <strain evidence="4 5">DSM 3222</strain>
    </source>
</reference>